<dbReference type="Pfam" id="PF03816">
    <property type="entry name" value="LytR_cpsA_psr"/>
    <property type="match status" value="1"/>
</dbReference>
<comment type="caution">
    <text evidence="7">The sequence shown here is derived from an EMBL/GenBank/DDBJ whole genome shotgun (WGS) entry which is preliminary data.</text>
</comment>
<evidence type="ECO:0000259" key="5">
    <source>
        <dbReference type="Pfam" id="PF03816"/>
    </source>
</evidence>
<evidence type="ECO:0000313" key="8">
    <source>
        <dbReference type="Proteomes" id="UP001180840"/>
    </source>
</evidence>
<feature type="region of interest" description="Disordered" evidence="3">
    <location>
        <begin position="381"/>
        <end position="401"/>
    </location>
</feature>
<dbReference type="Proteomes" id="UP001180840">
    <property type="component" value="Unassembled WGS sequence"/>
</dbReference>
<feature type="domain" description="LytR/CpsA/Psr regulator C-terminal" evidence="6">
    <location>
        <begin position="405"/>
        <end position="490"/>
    </location>
</feature>
<feature type="region of interest" description="Disordered" evidence="3">
    <location>
        <begin position="1"/>
        <end position="23"/>
    </location>
</feature>
<evidence type="ECO:0000259" key="6">
    <source>
        <dbReference type="Pfam" id="PF13399"/>
    </source>
</evidence>
<evidence type="ECO:0000256" key="2">
    <source>
        <dbReference type="SAM" id="Coils"/>
    </source>
</evidence>
<gene>
    <name evidence="7" type="ORF">J2S39_000360</name>
</gene>
<feature type="domain" description="Cell envelope-related transcriptional attenuator" evidence="5">
    <location>
        <begin position="117"/>
        <end position="295"/>
    </location>
</feature>
<keyword evidence="2" id="KW-0175">Coiled coil</keyword>
<accession>A0ABU1ZUT0</accession>
<dbReference type="NCBIfam" id="TIGR00350">
    <property type="entry name" value="lytR_cpsA_psr"/>
    <property type="match status" value="1"/>
</dbReference>
<dbReference type="InterPro" id="IPR050922">
    <property type="entry name" value="LytR/CpsA/Psr_CW_biosynth"/>
</dbReference>
<evidence type="ECO:0000256" key="4">
    <source>
        <dbReference type="SAM" id="Phobius"/>
    </source>
</evidence>
<comment type="similarity">
    <text evidence="1">Belongs to the LytR/CpsA/Psr (LCP) family.</text>
</comment>
<dbReference type="Gene3D" id="3.40.630.190">
    <property type="entry name" value="LCP protein"/>
    <property type="match status" value="1"/>
</dbReference>
<name>A0ABU1ZUT0_9CORY</name>
<keyword evidence="8" id="KW-1185">Reference proteome</keyword>
<sequence>MNDSPRAPRDIQAAPAPHVARQTTRQIGPAWLKGFLATLSVIILLITGAGYATVGSLGNELASASNLNLGRDEEDAVDGATDILLVGSDSRTDAQGNPLPEEELARLNAGEADGEENTDTMMVVRVPNDGSRATAVSLPRDTYVHDENFGNMKLNGVFAAYKAERRAELLADADEAEESMSDAEIRKLEEQATEAGRQGLLDSVARLTGVDIDHFAEIGLHGFVLLTDAIGGVDVCLNEAVDDPFSGANFPAGEQTLNGLESLAFVRQRHGLPRGDIDRIVRQQAYMASLVNKILSSDTLTSPGKLNDMAKAVEKSVVIDEDWDVMSFATQLANLAGGNVVFTTIPVTSIDGVGDYGESIVTVDVAQVHKFMEDMVVTEEEAAAAETTESESAPAPDAPTALDGVNVHVLNATSTSGLAGNVGQWLEEEGVTVEEVNNAQPGVYYVSQVVAADPSSAAAQALAELLGGLEVTANAGLDADTIIVVTADDYAGPMSTVPLETSSEAAPEEPVGTPGSDFGAADPGPKINAGGTGPRCIN</sequence>
<feature type="transmembrane region" description="Helical" evidence="4">
    <location>
        <begin position="30"/>
        <end position="52"/>
    </location>
</feature>
<dbReference type="InterPro" id="IPR004474">
    <property type="entry name" value="LytR_CpsA_psr"/>
</dbReference>
<dbReference type="Gene3D" id="3.30.70.2390">
    <property type="match status" value="1"/>
</dbReference>
<dbReference type="PANTHER" id="PTHR33392">
    <property type="entry name" value="POLYISOPRENYL-TEICHOIC ACID--PEPTIDOGLYCAN TEICHOIC ACID TRANSFERASE TAGU"/>
    <property type="match status" value="1"/>
</dbReference>
<keyword evidence="4" id="KW-1133">Transmembrane helix</keyword>
<feature type="coiled-coil region" evidence="2">
    <location>
        <begin position="166"/>
        <end position="193"/>
    </location>
</feature>
<dbReference type="RefSeq" id="WP_290197687.1">
    <property type="nucleotide sequence ID" value="NZ_CP047654.1"/>
</dbReference>
<organism evidence="7 8">
    <name type="scientific">Corynebacterium guangdongense</name>
    <dbReference type="NCBI Taxonomy" id="1783348"/>
    <lineage>
        <taxon>Bacteria</taxon>
        <taxon>Bacillati</taxon>
        <taxon>Actinomycetota</taxon>
        <taxon>Actinomycetes</taxon>
        <taxon>Mycobacteriales</taxon>
        <taxon>Corynebacteriaceae</taxon>
        <taxon>Corynebacterium</taxon>
    </lineage>
</organism>
<dbReference type="EMBL" id="JAVDXZ010000001">
    <property type="protein sequence ID" value="MDR7328684.1"/>
    <property type="molecule type" value="Genomic_DNA"/>
</dbReference>
<keyword evidence="4" id="KW-0812">Transmembrane</keyword>
<evidence type="ECO:0000313" key="7">
    <source>
        <dbReference type="EMBL" id="MDR7328684.1"/>
    </source>
</evidence>
<evidence type="ECO:0000256" key="1">
    <source>
        <dbReference type="ARBA" id="ARBA00006068"/>
    </source>
</evidence>
<evidence type="ECO:0000256" key="3">
    <source>
        <dbReference type="SAM" id="MobiDB-lite"/>
    </source>
</evidence>
<dbReference type="PANTHER" id="PTHR33392:SF6">
    <property type="entry name" value="POLYISOPRENYL-TEICHOIC ACID--PEPTIDOGLYCAN TEICHOIC ACID TRANSFERASE TAGU"/>
    <property type="match status" value="1"/>
</dbReference>
<protein>
    <submittedName>
        <fullName evidence="7">LCP family protein required for cell wall assembly</fullName>
    </submittedName>
</protein>
<reference evidence="7" key="1">
    <citation type="submission" date="2023-07" db="EMBL/GenBank/DDBJ databases">
        <title>Sequencing the genomes of 1000 actinobacteria strains.</title>
        <authorList>
            <person name="Klenk H.-P."/>
        </authorList>
    </citation>
    <scope>NUCLEOTIDE SEQUENCE</scope>
    <source>
        <strain evidence="7">DSM 107476</strain>
    </source>
</reference>
<feature type="compositionally biased region" description="Low complexity" evidence="3">
    <location>
        <begin position="384"/>
        <end position="395"/>
    </location>
</feature>
<feature type="region of interest" description="Disordered" evidence="3">
    <location>
        <begin position="498"/>
        <end position="538"/>
    </location>
</feature>
<proteinExistence type="inferred from homology"/>
<dbReference type="InterPro" id="IPR027381">
    <property type="entry name" value="LytR/CpsA/Psr_C"/>
</dbReference>
<dbReference type="Pfam" id="PF13399">
    <property type="entry name" value="LytR_C"/>
    <property type="match status" value="1"/>
</dbReference>
<keyword evidence="4" id="KW-0472">Membrane</keyword>